<evidence type="ECO:0000256" key="7">
    <source>
        <dbReference type="SAM" id="Phobius"/>
    </source>
</evidence>
<keyword evidence="2" id="KW-0813">Transport</keyword>
<feature type="transmembrane region" description="Helical" evidence="7">
    <location>
        <begin position="447"/>
        <end position="467"/>
    </location>
</feature>
<feature type="transmembrane region" description="Helical" evidence="7">
    <location>
        <begin position="88"/>
        <end position="106"/>
    </location>
</feature>
<keyword evidence="10" id="KW-1185">Reference proteome</keyword>
<feature type="transmembrane region" description="Helical" evidence="7">
    <location>
        <begin position="319"/>
        <end position="338"/>
    </location>
</feature>
<comment type="caution">
    <text evidence="9">The sequence shown here is derived from an EMBL/GenBank/DDBJ whole genome shotgun (WGS) entry which is preliminary data.</text>
</comment>
<keyword evidence="5 7" id="KW-0472">Membrane</keyword>
<evidence type="ECO:0000256" key="2">
    <source>
        <dbReference type="ARBA" id="ARBA00022448"/>
    </source>
</evidence>
<feature type="compositionally biased region" description="Basic and acidic residues" evidence="6">
    <location>
        <begin position="1"/>
        <end position="23"/>
    </location>
</feature>
<evidence type="ECO:0000313" key="9">
    <source>
        <dbReference type="EMBL" id="ORY98838.1"/>
    </source>
</evidence>
<feature type="transmembrane region" description="Helical" evidence="7">
    <location>
        <begin position="181"/>
        <end position="200"/>
    </location>
</feature>
<name>A0A1X2HIF4_SYNRA</name>
<accession>A0A1X2HIF4</accession>
<dbReference type="AlphaFoldDB" id="A0A1X2HIF4"/>
<dbReference type="FunCoup" id="A0A1X2HIF4">
    <property type="interactions" value="301"/>
</dbReference>
<feature type="transmembrane region" description="Helical" evidence="7">
    <location>
        <begin position="118"/>
        <end position="136"/>
    </location>
</feature>
<feature type="compositionally biased region" description="Low complexity" evidence="6">
    <location>
        <begin position="483"/>
        <end position="493"/>
    </location>
</feature>
<dbReference type="InterPro" id="IPR011701">
    <property type="entry name" value="MFS"/>
</dbReference>
<dbReference type="InterPro" id="IPR036259">
    <property type="entry name" value="MFS_trans_sf"/>
</dbReference>
<dbReference type="PANTHER" id="PTHR43791:SF36">
    <property type="entry name" value="TRANSPORTER, PUTATIVE (AFU_ORTHOLOGUE AFUA_6G08340)-RELATED"/>
    <property type="match status" value="1"/>
</dbReference>
<feature type="transmembrane region" description="Helical" evidence="7">
    <location>
        <begin position="212"/>
        <end position="234"/>
    </location>
</feature>
<sequence>MSEIKDDKPVTTHDEHVTDRKSDTSIAQQSGESKQIDPVIAKRLVRKLDSRMLLWSFLAYFANLLDRNNMQNAFTNGMEEDLKLDSSVYNWAVTFFFIGYIILQIPGNMLITRVKPRLMLPSIVVLWGCVVCLMSLTPSSQALWGLRFLLGMAEAAYYPGMLFMIGSWYTTEESGKRSICFCMGNQISGAFGGLIAGAIAQNLDGHGGMRGWKWLFIIEGLIGVIVGIIGYFLLPNFPQNTPWLTDEEREVAILRMQRQGRKLTSTKFTLKTYVIWFINVLLSPYLWLLIVDFSCIYIGNNMSLNFAIILRDMGYPSSFANYMSTPCYIFSAIISYIVAWSSDRTGDRPWHLAIVQTWVSVWYLIMGVVNNGANSPALLFVGTYAVSVNVTMSVLILTYANEVFQEDRNSRAIAVAVINAIGNLAPNFINVAAWVVSDSPAFRNGKLTSMGMGFGSVFLSILVWYLLRINFMRPGAVHADGADSALDGSSDTGAPEKLAQEPRHTSSPA</sequence>
<reference evidence="9 10" key="1">
    <citation type="submission" date="2016-07" db="EMBL/GenBank/DDBJ databases">
        <title>Pervasive Adenine N6-methylation of Active Genes in Fungi.</title>
        <authorList>
            <consortium name="DOE Joint Genome Institute"/>
            <person name="Mondo S.J."/>
            <person name="Dannebaum R.O."/>
            <person name="Kuo R.C."/>
            <person name="Labutti K."/>
            <person name="Haridas S."/>
            <person name="Kuo A."/>
            <person name="Salamov A."/>
            <person name="Ahrendt S.R."/>
            <person name="Lipzen A."/>
            <person name="Sullivan W."/>
            <person name="Andreopoulos W.B."/>
            <person name="Clum A."/>
            <person name="Lindquist E."/>
            <person name="Daum C."/>
            <person name="Ramamoorthy G.K."/>
            <person name="Gryganskyi A."/>
            <person name="Culley D."/>
            <person name="Magnuson J.K."/>
            <person name="James T.Y."/>
            <person name="O'Malley M.A."/>
            <person name="Stajich J.E."/>
            <person name="Spatafora J.W."/>
            <person name="Visel A."/>
            <person name="Grigoriev I.V."/>
        </authorList>
    </citation>
    <scope>NUCLEOTIDE SEQUENCE [LARGE SCALE GENOMIC DNA]</scope>
    <source>
        <strain evidence="9 10">NRRL 2496</strain>
    </source>
</reference>
<feature type="transmembrane region" description="Helical" evidence="7">
    <location>
        <begin position="412"/>
        <end position="435"/>
    </location>
</feature>
<comment type="subcellular location">
    <subcellularLocation>
        <location evidence="1">Membrane</location>
        <topology evidence="1">Multi-pass membrane protein</topology>
    </subcellularLocation>
</comment>
<dbReference type="PANTHER" id="PTHR43791">
    <property type="entry name" value="PERMEASE-RELATED"/>
    <property type="match status" value="1"/>
</dbReference>
<dbReference type="Gene3D" id="1.20.1250.20">
    <property type="entry name" value="MFS general substrate transporter like domains"/>
    <property type="match status" value="2"/>
</dbReference>
<feature type="compositionally biased region" description="Basic and acidic residues" evidence="6">
    <location>
        <begin position="498"/>
        <end position="509"/>
    </location>
</feature>
<gene>
    <name evidence="9" type="ORF">BCR43DRAFT_513000</name>
</gene>
<feature type="transmembrane region" description="Helical" evidence="7">
    <location>
        <begin position="375"/>
        <end position="400"/>
    </location>
</feature>
<feature type="region of interest" description="Disordered" evidence="6">
    <location>
        <begin position="483"/>
        <end position="509"/>
    </location>
</feature>
<dbReference type="SUPFAM" id="SSF103473">
    <property type="entry name" value="MFS general substrate transporter"/>
    <property type="match status" value="1"/>
</dbReference>
<keyword evidence="4 7" id="KW-1133">Transmembrane helix</keyword>
<dbReference type="Proteomes" id="UP000242180">
    <property type="component" value="Unassembled WGS sequence"/>
</dbReference>
<feature type="transmembrane region" description="Helical" evidence="7">
    <location>
        <begin position="148"/>
        <end position="169"/>
    </location>
</feature>
<evidence type="ECO:0000256" key="3">
    <source>
        <dbReference type="ARBA" id="ARBA00022692"/>
    </source>
</evidence>
<evidence type="ECO:0000313" key="10">
    <source>
        <dbReference type="Proteomes" id="UP000242180"/>
    </source>
</evidence>
<evidence type="ECO:0000256" key="4">
    <source>
        <dbReference type="ARBA" id="ARBA00022989"/>
    </source>
</evidence>
<dbReference type="OrthoDB" id="2985014at2759"/>
<feature type="region of interest" description="Disordered" evidence="6">
    <location>
        <begin position="1"/>
        <end position="31"/>
    </location>
</feature>
<feature type="transmembrane region" description="Helical" evidence="7">
    <location>
        <begin position="350"/>
        <end position="369"/>
    </location>
</feature>
<evidence type="ECO:0000259" key="8">
    <source>
        <dbReference type="PROSITE" id="PS50850"/>
    </source>
</evidence>
<dbReference type="GO" id="GO:0022857">
    <property type="term" value="F:transmembrane transporter activity"/>
    <property type="evidence" value="ECO:0007669"/>
    <property type="project" value="InterPro"/>
</dbReference>
<dbReference type="PROSITE" id="PS50850">
    <property type="entry name" value="MFS"/>
    <property type="match status" value="1"/>
</dbReference>
<feature type="domain" description="Major facilitator superfamily (MFS) profile" evidence="8">
    <location>
        <begin position="52"/>
        <end position="472"/>
    </location>
</feature>
<keyword evidence="3 7" id="KW-0812">Transmembrane</keyword>
<dbReference type="InterPro" id="IPR020846">
    <property type="entry name" value="MFS_dom"/>
</dbReference>
<evidence type="ECO:0000256" key="1">
    <source>
        <dbReference type="ARBA" id="ARBA00004141"/>
    </source>
</evidence>
<organism evidence="9 10">
    <name type="scientific">Syncephalastrum racemosum</name>
    <name type="common">Filamentous fungus</name>
    <dbReference type="NCBI Taxonomy" id="13706"/>
    <lineage>
        <taxon>Eukaryota</taxon>
        <taxon>Fungi</taxon>
        <taxon>Fungi incertae sedis</taxon>
        <taxon>Mucoromycota</taxon>
        <taxon>Mucoromycotina</taxon>
        <taxon>Mucoromycetes</taxon>
        <taxon>Mucorales</taxon>
        <taxon>Syncephalastraceae</taxon>
        <taxon>Syncephalastrum</taxon>
    </lineage>
</organism>
<evidence type="ECO:0000256" key="5">
    <source>
        <dbReference type="ARBA" id="ARBA00023136"/>
    </source>
</evidence>
<dbReference type="GO" id="GO:0016020">
    <property type="term" value="C:membrane"/>
    <property type="evidence" value="ECO:0007669"/>
    <property type="project" value="UniProtKB-SubCell"/>
</dbReference>
<dbReference type="EMBL" id="MCGN01000003">
    <property type="protein sequence ID" value="ORY98838.1"/>
    <property type="molecule type" value="Genomic_DNA"/>
</dbReference>
<proteinExistence type="predicted"/>
<dbReference type="Pfam" id="PF07690">
    <property type="entry name" value="MFS_1"/>
    <property type="match status" value="1"/>
</dbReference>
<dbReference type="InParanoid" id="A0A1X2HIF4"/>
<dbReference type="FunFam" id="1.20.1250.20:FF:000057">
    <property type="entry name" value="MFS general substrate transporter"/>
    <property type="match status" value="1"/>
</dbReference>
<feature type="transmembrane region" description="Helical" evidence="7">
    <location>
        <begin position="273"/>
        <end position="299"/>
    </location>
</feature>
<protein>
    <submittedName>
        <fullName evidence="9">Major facilitator superfamily domain-containing protein</fullName>
    </submittedName>
</protein>
<dbReference type="STRING" id="13706.A0A1X2HIF4"/>
<evidence type="ECO:0000256" key="6">
    <source>
        <dbReference type="SAM" id="MobiDB-lite"/>
    </source>
</evidence>